<dbReference type="InterPro" id="IPR055179">
    <property type="entry name" value="Tex-like_central_region"/>
</dbReference>
<dbReference type="InterPro" id="IPR050437">
    <property type="entry name" value="Ribos_protein_bS1-like"/>
</dbReference>
<dbReference type="Proteomes" id="UP000636949">
    <property type="component" value="Unassembled WGS sequence"/>
</dbReference>
<dbReference type="GO" id="GO:0006412">
    <property type="term" value="P:translation"/>
    <property type="evidence" value="ECO:0007669"/>
    <property type="project" value="TreeGrafter"/>
</dbReference>
<dbReference type="FunFam" id="2.40.50.140:FF:000051">
    <property type="entry name" value="RNA-binding transcriptional accessory protein"/>
    <property type="match status" value="1"/>
</dbReference>
<dbReference type="Gene3D" id="2.40.50.140">
    <property type="entry name" value="Nucleic acid-binding proteins"/>
    <property type="match status" value="1"/>
</dbReference>
<accession>A0A8J2Z3X9</accession>
<dbReference type="Gene3D" id="3.30.420.140">
    <property type="entry name" value="YqgF/RNase H-like domain"/>
    <property type="match status" value="1"/>
</dbReference>
<dbReference type="Gene3D" id="1.10.10.650">
    <property type="entry name" value="RuvA domain 2-like"/>
    <property type="match status" value="1"/>
</dbReference>
<dbReference type="InterPro" id="IPR012340">
    <property type="entry name" value="NA-bd_OB-fold"/>
</dbReference>
<comment type="caution">
    <text evidence="2">The sequence shown here is derived from an EMBL/GenBank/DDBJ whole genome shotgun (WGS) entry which is preliminary data.</text>
</comment>
<evidence type="ECO:0000259" key="1">
    <source>
        <dbReference type="PROSITE" id="PS50126"/>
    </source>
</evidence>
<proteinExistence type="predicted"/>
<dbReference type="InterPro" id="IPR010994">
    <property type="entry name" value="RuvA_2-like"/>
</dbReference>
<dbReference type="SUPFAM" id="SSF158832">
    <property type="entry name" value="Tex N-terminal region-like"/>
    <property type="match status" value="1"/>
</dbReference>
<dbReference type="Pfam" id="PF12836">
    <property type="entry name" value="HHH_3"/>
    <property type="match status" value="1"/>
</dbReference>
<dbReference type="InterPro" id="IPR003029">
    <property type="entry name" value="S1_domain"/>
</dbReference>
<protein>
    <submittedName>
        <fullName evidence="2">RNA-binding transcriptional accessory protein</fullName>
    </submittedName>
</protein>
<dbReference type="AlphaFoldDB" id="A0A8J2Z3X9"/>
<dbReference type="InterPro" id="IPR041692">
    <property type="entry name" value="HHH_9"/>
</dbReference>
<dbReference type="SMART" id="SM00316">
    <property type="entry name" value="S1"/>
    <property type="match status" value="1"/>
</dbReference>
<dbReference type="FunFam" id="3.30.420.140:FF:000001">
    <property type="entry name" value="RNA-binding transcriptional accessory protein"/>
    <property type="match status" value="1"/>
</dbReference>
<sequence>MNLQQLATQSGLSIKATENIVSLLSEGATIPFIARYRKEMTGGASDTELRNFYEYYQYLQKFDTRKEEIIHTLTERGVYDESLKKALNEANTLNDLEDIYQPFKQKRNTRAQVAIEKGLQPLADILLKAYDSEAAFYDRAKSFVRNGIKTVDEAVQGAMDIVAEIYADNAKERAYVRDQVSRFGSLQVKATKTCNAQGNFAQFDQYQSNVNKIPGHRLLAIFRGVAEKELSIKIEIDHERYKETITRFKLPRHAAGVSALLIDAYYDGYKRLLYPSIEREVINTLKEKAEISAIHVFADNLSHLLMVPPVKAHAVLGVDPGFKTGAKLAVIDEKGMYLAEAVIYPAPPHNKTIEAKKIVNDLVKKYQIDTVAIGNGTASRELQDFFADYNKQAEHQLRYTVVSEAGASVYSASEVAEEEYPQLDVTVRGAISIAQRLQNPMAALVKIDPKALGVGQYQHDVDQKKLVQKLSDVTEAVVNNVGVNLNTASAQLLAYVSGLSPRLAKEVVAYRNKVGGFKNIAELKKVKGLGDKAFEQCSGFMRIPEAHDLLDNTGVHPEHYAIARGLLTKSNDELKQIDIVSFAKMYKIGEPTLRDIIKELQKPGFDPRDELPEVSFSAEALDIDSLKVGMMVSGVVRNITDFGVFVDIGLKNDGMIHISKLSTKRVSHPNEVVSLNEQLPQIKVISIDLERQRVGLSLVG</sequence>
<dbReference type="EMBL" id="BMJS01000007">
    <property type="protein sequence ID" value="GGF94327.1"/>
    <property type="molecule type" value="Genomic_DNA"/>
</dbReference>
<dbReference type="SUPFAM" id="SSF47781">
    <property type="entry name" value="RuvA domain 2-like"/>
    <property type="match status" value="2"/>
</dbReference>
<evidence type="ECO:0000313" key="2">
    <source>
        <dbReference type="EMBL" id="GGF94327.1"/>
    </source>
</evidence>
<name>A0A8J2Z3X9_9GAMM</name>
<dbReference type="InterPro" id="IPR006641">
    <property type="entry name" value="YqgF/RNaseH-like_dom"/>
</dbReference>
<dbReference type="PANTHER" id="PTHR10724:SF10">
    <property type="entry name" value="S1 RNA-BINDING DOMAIN-CONTAINING PROTEIN 1"/>
    <property type="match status" value="1"/>
</dbReference>
<dbReference type="FunFam" id="1.10.10.650:FF:000001">
    <property type="entry name" value="S1 RNA-binding domain 1"/>
    <property type="match status" value="1"/>
</dbReference>
<dbReference type="PANTHER" id="PTHR10724">
    <property type="entry name" value="30S RIBOSOMAL PROTEIN S1"/>
    <property type="match status" value="1"/>
</dbReference>
<dbReference type="PROSITE" id="PS50126">
    <property type="entry name" value="S1"/>
    <property type="match status" value="1"/>
</dbReference>
<dbReference type="InterPro" id="IPR044146">
    <property type="entry name" value="S1_Tex"/>
</dbReference>
<dbReference type="Pfam" id="PF22706">
    <property type="entry name" value="Tex_central_region"/>
    <property type="match status" value="1"/>
</dbReference>
<dbReference type="Pfam" id="PF17674">
    <property type="entry name" value="HHH_9"/>
    <property type="match status" value="1"/>
</dbReference>
<feature type="domain" description="S1 motif" evidence="1">
    <location>
        <begin position="629"/>
        <end position="699"/>
    </location>
</feature>
<dbReference type="InterPro" id="IPR012337">
    <property type="entry name" value="RNaseH-like_sf"/>
</dbReference>
<dbReference type="Pfam" id="PF09371">
    <property type="entry name" value="Tex_N"/>
    <property type="match status" value="1"/>
</dbReference>
<gene>
    <name evidence="2" type="ORF">GCM10010995_09460</name>
</gene>
<dbReference type="OrthoDB" id="9804714at2"/>
<keyword evidence="3" id="KW-1185">Reference proteome</keyword>
<dbReference type="InterPro" id="IPR023323">
    <property type="entry name" value="Tex-like_dom_sf"/>
</dbReference>
<organism evidence="2 3">
    <name type="scientific">Cysteiniphilum litorale</name>
    <dbReference type="NCBI Taxonomy" id="2056700"/>
    <lineage>
        <taxon>Bacteria</taxon>
        <taxon>Pseudomonadati</taxon>
        <taxon>Pseudomonadota</taxon>
        <taxon>Gammaproteobacteria</taxon>
        <taxon>Thiotrichales</taxon>
        <taxon>Fastidiosibacteraceae</taxon>
        <taxon>Cysteiniphilum</taxon>
    </lineage>
</organism>
<dbReference type="Pfam" id="PF16921">
    <property type="entry name" value="Tex_YqgF"/>
    <property type="match status" value="1"/>
</dbReference>
<dbReference type="InterPro" id="IPR023319">
    <property type="entry name" value="Tex-like_HTH_dom_sf"/>
</dbReference>
<dbReference type="GO" id="GO:0003735">
    <property type="term" value="F:structural constituent of ribosome"/>
    <property type="evidence" value="ECO:0007669"/>
    <property type="project" value="TreeGrafter"/>
</dbReference>
<reference evidence="2" key="2">
    <citation type="submission" date="2020-09" db="EMBL/GenBank/DDBJ databases">
        <authorList>
            <person name="Sun Q."/>
            <person name="Zhou Y."/>
        </authorList>
    </citation>
    <scope>NUCLEOTIDE SEQUENCE</scope>
    <source>
        <strain evidence="2">CGMCC 1.15758</strain>
    </source>
</reference>
<dbReference type="CDD" id="cd05685">
    <property type="entry name" value="S1_Tex"/>
    <property type="match status" value="1"/>
</dbReference>
<dbReference type="InterPro" id="IPR018974">
    <property type="entry name" value="Tex-like_N"/>
</dbReference>
<reference evidence="2" key="1">
    <citation type="journal article" date="2014" name="Int. J. Syst. Evol. Microbiol.">
        <title>Complete genome sequence of Corynebacterium casei LMG S-19264T (=DSM 44701T), isolated from a smear-ripened cheese.</title>
        <authorList>
            <consortium name="US DOE Joint Genome Institute (JGI-PGF)"/>
            <person name="Walter F."/>
            <person name="Albersmeier A."/>
            <person name="Kalinowski J."/>
            <person name="Ruckert C."/>
        </authorList>
    </citation>
    <scope>NUCLEOTIDE SEQUENCE</scope>
    <source>
        <strain evidence="2">CGMCC 1.15758</strain>
    </source>
</reference>
<dbReference type="InterPro" id="IPR037027">
    <property type="entry name" value="YqgF/RNaseH-like_dom_sf"/>
</dbReference>
<evidence type="ECO:0000313" key="3">
    <source>
        <dbReference type="Proteomes" id="UP000636949"/>
    </source>
</evidence>
<dbReference type="GO" id="GO:0005737">
    <property type="term" value="C:cytoplasm"/>
    <property type="evidence" value="ECO:0007669"/>
    <property type="project" value="UniProtKB-ARBA"/>
</dbReference>
<dbReference type="Gene3D" id="1.10.150.310">
    <property type="entry name" value="Tex RuvX-like domain-like"/>
    <property type="match status" value="1"/>
</dbReference>
<dbReference type="Gene3D" id="1.10.3500.10">
    <property type="entry name" value="Tex N-terminal region-like"/>
    <property type="match status" value="1"/>
</dbReference>
<dbReference type="SMART" id="SM00732">
    <property type="entry name" value="YqgFc"/>
    <property type="match status" value="1"/>
</dbReference>
<dbReference type="GO" id="GO:0003729">
    <property type="term" value="F:mRNA binding"/>
    <property type="evidence" value="ECO:0007669"/>
    <property type="project" value="TreeGrafter"/>
</dbReference>
<dbReference type="GO" id="GO:0006139">
    <property type="term" value="P:nucleobase-containing compound metabolic process"/>
    <property type="evidence" value="ECO:0007669"/>
    <property type="project" value="InterPro"/>
</dbReference>
<dbReference type="Pfam" id="PF00575">
    <property type="entry name" value="S1"/>
    <property type="match status" value="1"/>
</dbReference>
<dbReference type="SUPFAM" id="SSF53098">
    <property type="entry name" value="Ribonuclease H-like"/>
    <property type="match status" value="1"/>
</dbReference>
<dbReference type="SUPFAM" id="SSF50249">
    <property type="entry name" value="Nucleic acid-binding proteins"/>
    <property type="match status" value="1"/>
</dbReference>
<dbReference type="InterPro" id="IPR032639">
    <property type="entry name" value="Tex_YqgF"/>
</dbReference>